<evidence type="ECO:0000256" key="4">
    <source>
        <dbReference type="ARBA" id="ARBA00022737"/>
    </source>
</evidence>
<evidence type="ECO:0000259" key="10">
    <source>
        <dbReference type="PROSITE" id="PS50119"/>
    </source>
</evidence>
<dbReference type="PROSITE" id="PS50119">
    <property type="entry name" value="ZF_BBOX"/>
    <property type="match status" value="2"/>
</dbReference>
<evidence type="ECO:0000256" key="8">
    <source>
        <dbReference type="PROSITE-ProRule" id="PRU00024"/>
    </source>
</evidence>
<evidence type="ECO:0000256" key="9">
    <source>
        <dbReference type="PROSITE-ProRule" id="PRU00357"/>
    </source>
</evidence>
<dbReference type="CDD" id="cd19821">
    <property type="entry name" value="Bbox1_BBX-like"/>
    <property type="match status" value="1"/>
</dbReference>
<organism evidence="12 13">
    <name type="scientific">Acer saccharum</name>
    <name type="common">Sugar maple</name>
    <dbReference type="NCBI Taxonomy" id="4024"/>
    <lineage>
        <taxon>Eukaryota</taxon>
        <taxon>Viridiplantae</taxon>
        <taxon>Streptophyta</taxon>
        <taxon>Embryophyta</taxon>
        <taxon>Tracheophyta</taxon>
        <taxon>Spermatophyta</taxon>
        <taxon>Magnoliopsida</taxon>
        <taxon>eudicotyledons</taxon>
        <taxon>Gunneridae</taxon>
        <taxon>Pentapetalae</taxon>
        <taxon>rosids</taxon>
        <taxon>malvids</taxon>
        <taxon>Sapindales</taxon>
        <taxon>Sapindaceae</taxon>
        <taxon>Hippocastanoideae</taxon>
        <taxon>Acereae</taxon>
        <taxon>Acer</taxon>
    </lineage>
</organism>
<feature type="domain" description="B box-type" evidence="10">
    <location>
        <begin position="1"/>
        <end position="46"/>
    </location>
</feature>
<keyword evidence="13" id="KW-1185">Reference proteome</keyword>
<feature type="domain" description="CCT" evidence="11">
    <location>
        <begin position="288"/>
        <end position="330"/>
    </location>
</feature>
<comment type="subcellular location">
    <subcellularLocation>
        <location evidence="1 9">Nucleus</location>
    </subcellularLocation>
</comment>
<comment type="similarity">
    <text evidence="2">Belongs to the CONSTANS family.</text>
</comment>
<dbReference type="Pfam" id="PF06203">
    <property type="entry name" value="CCT"/>
    <property type="match status" value="1"/>
</dbReference>
<gene>
    <name evidence="12" type="ORF">LWI29_002663</name>
</gene>
<sequence>MVSCEFCNTKLAVLYCRADSAKLCLFCDQQVHSANALSQKHLRSPICDSCRAEPVSVCCSDEKLMLCQECNWELHSYSSASCLHKCNPVEGFSGCPSAIELASLFGVDLKAKNLMNMNSGSREKLNLKEFMVPEQSCSVFISSEKCKQEVCEQLVEMGKSDLERLEVGNACKDELLEQQTPFAYVLMSPPYVDLRDYDCSVIEDGVGGIIWDSNPAHQAAQNQWNQLLSSYVSTTEESDNVPVTGLSNSETWDNTRLVQVTHHSVPACNRNTNGTKHEADIELLAQNRGNAMLRYKEKKKYRRYDKQIRYESRKTRADTRKRVKGRFVKASETSDVELYNI</sequence>
<evidence type="ECO:0000256" key="3">
    <source>
        <dbReference type="ARBA" id="ARBA00022723"/>
    </source>
</evidence>
<dbReference type="Proteomes" id="UP001168877">
    <property type="component" value="Unassembled WGS sequence"/>
</dbReference>
<evidence type="ECO:0000256" key="1">
    <source>
        <dbReference type="ARBA" id="ARBA00004123"/>
    </source>
</evidence>
<name>A0AA39SC47_ACESA</name>
<keyword evidence="4" id="KW-0677">Repeat</keyword>
<dbReference type="Pfam" id="PF00643">
    <property type="entry name" value="zf-B_box"/>
    <property type="match status" value="1"/>
</dbReference>
<feature type="domain" description="B box-type" evidence="10">
    <location>
        <begin position="42"/>
        <end position="89"/>
    </location>
</feature>
<protein>
    <submittedName>
        <fullName evidence="12">Uncharacterized protein</fullName>
    </submittedName>
</protein>
<reference evidence="12" key="1">
    <citation type="journal article" date="2022" name="Plant J.">
        <title>Strategies of tolerance reflected in two North American maple genomes.</title>
        <authorList>
            <person name="McEvoy S.L."/>
            <person name="Sezen U.U."/>
            <person name="Trouern-Trend A."/>
            <person name="McMahon S.M."/>
            <person name="Schaberg P.G."/>
            <person name="Yang J."/>
            <person name="Wegrzyn J.L."/>
            <person name="Swenson N.G."/>
        </authorList>
    </citation>
    <scope>NUCLEOTIDE SEQUENCE</scope>
    <source>
        <strain evidence="12">NS2018</strain>
    </source>
</reference>
<keyword evidence="6" id="KW-0862">Zinc</keyword>
<reference evidence="12" key="2">
    <citation type="submission" date="2023-06" db="EMBL/GenBank/DDBJ databases">
        <authorList>
            <person name="Swenson N.G."/>
            <person name="Wegrzyn J.L."/>
            <person name="Mcevoy S.L."/>
        </authorList>
    </citation>
    <scope>NUCLEOTIDE SEQUENCE</scope>
    <source>
        <strain evidence="12">NS2018</strain>
        <tissue evidence="12">Leaf</tissue>
    </source>
</reference>
<dbReference type="InterPro" id="IPR010402">
    <property type="entry name" value="CCT_domain"/>
</dbReference>
<dbReference type="GO" id="GO:0005634">
    <property type="term" value="C:nucleus"/>
    <property type="evidence" value="ECO:0007669"/>
    <property type="project" value="UniProtKB-SubCell"/>
</dbReference>
<evidence type="ECO:0000256" key="6">
    <source>
        <dbReference type="ARBA" id="ARBA00022833"/>
    </source>
</evidence>
<keyword evidence="7 9" id="KW-0539">Nucleus</keyword>
<dbReference type="InterPro" id="IPR049808">
    <property type="entry name" value="CONSTANS-like_Bbox1"/>
</dbReference>
<accession>A0AA39SC47</accession>
<comment type="caution">
    <text evidence="12">The sequence shown here is derived from an EMBL/GenBank/DDBJ whole genome shotgun (WGS) entry which is preliminary data.</text>
</comment>
<dbReference type="PANTHER" id="PTHR31717">
    <property type="entry name" value="ZINC FINGER PROTEIN CONSTANS-LIKE 10"/>
    <property type="match status" value="1"/>
</dbReference>
<dbReference type="EMBL" id="JAUESC010000381">
    <property type="protein sequence ID" value="KAK0588563.1"/>
    <property type="molecule type" value="Genomic_DNA"/>
</dbReference>
<dbReference type="InterPro" id="IPR000315">
    <property type="entry name" value="Znf_B-box"/>
</dbReference>
<keyword evidence="5 8" id="KW-0863">Zinc-finger</keyword>
<dbReference type="SMART" id="SM00336">
    <property type="entry name" value="BBOX"/>
    <property type="match status" value="1"/>
</dbReference>
<evidence type="ECO:0000313" key="13">
    <source>
        <dbReference type="Proteomes" id="UP001168877"/>
    </source>
</evidence>
<dbReference type="GO" id="GO:0008270">
    <property type="term" value="F:zinc ion binding"/>
    <property type="evidence" value="ECO:0007669"/>
    <property type="project" value="UniProtKB-KW"/>
</dbReference>
<dbReference type="AlphaFoldDB" id="A0AA39SC47"/>
<evidence type="ECO:0000313" key="12">
    <source>
        <dbReference type="EMBL" id="KAK0588563.1"/>
    </source>
</evidence>
<dbReference type="GO" id="GO:0006355">
    <property type="term" value="P:regulation of DNA-templated transcription"/>
    <property type="evidence" value="ECO:0007669"/>
    <property type="project" value="UniProtKB-ARBA"/>
</dbReference>
<dbReference type="PANTHER" id="PTHR31717:SF65">
    <property type="entry name" value="ZINC FINGER PROTEIN CONSTANS-LIKE 14-LIKE"/>
    <property type="match status" value="1"/>
</dbReference>
<evidence type="ECO:0000259" key="11">
    <source>
        <dbReference type="PROSITE" id="PS51017"/>
    </source>
</evidence>
<evidence type="ECO:0000256" key="5">
    <source>
        <dbReference type="ARBA" id="ARBA00022771"/>
    </source>
</evidence>
<keyword evidence="3" id="KW-0479">Metal-binding</keyword>
<evidence type="ECO:0000256" key="7">
    <source>
        <dbReference type="ARBA" id="ARBA00023242"/>
    </source>
</evidence>
<evidence type="ECO:0000256" key="2">
    <source>
        <dbReference type="ARBA" id="ARBA00010024"/>
    </source>
</evidence>
<proteinExistence type="inferred from homology"/>
<dbReference type="PROSITE" id="PS51017">
    <property type="entry name" value="CCT"/>
    <property type="match status" value="1"/>
</dbReference>